<sequence length="80" mass="9140">MACNHPPPPQLQRQPLPTVPETPDIEERHLKRDVTETDDEAKFDFPAVNVDKEEKTFNVVAEAKKPAEVQKVNPRKRKAV</sequence>
<dbReference type="Proteomes" id="UP001374584">
    <property type="component" value="Unassembled WGS sequence"/>
</dbReference>
<evidence type="ECO:0000313" key="2">
    <source>
        <dbReference type="EMBL" id="KAK7353283.1"/>
    </source>
</evidence>
<comment type="caution">
    <text evidence="2">The sequence shown here is derived from an EMBL/GenBank/DDBJ whole genome shotgun (WGS) entry which is preliminary data.</text>
</comment>
<name>A0AAN9R433_PHACN</name>
<reference evidence="2 3" key="1">
    <citation type="submission" date="2024-01" db="EMBL/GenBank/DDBJ databases">
        <title>The genomes of 5 underutilized Papilionoideae crops provide insights into root nodulation and disease resistanc.</title>
        <authorList>
            <person name="Jiang F."/>
        </authorList>
    </citation>
    <scope>NUCLEOTIDE SEQUENCE [LARGE SCALE GENOMIC DNA]</scope>
    <source>
        <strain evidence="2">JINMINGXINNONG_FW02</strain>
        <tissue evidence="2">Leaves</tissue>
    </source>
</reference>
<feature type="compositionally biased region" description="Pro residues" evidence="1">
    <location>
        <begin position="1"/>
        <end position="10"/>
    </location>
</feature>
<accession>A0AAN9R433</accession>
<proteinExistence type="predicted"/>
<dbReference type="AlphaFoldDB" id="A0AAN9R433"/>
<protein>
    <submittedName>
        <fullName evidence="2">Uncharacterized protein</fullName>
    </submittedName>
</protein>
<gene>
    <name evidence="2" type="ORF">VNO80_18727</name>
</gene>
<keyword evidence="3" id="KW-1185">Reference proteome</keyword>
<evidence type="ECO:0000313" key="3">
    <source>
        <dbReference type="Proteomes" id="UP001374584"/>
    </source>
</evidence>
<organism evidence="2 3">
    <name type="scientific">Phaseolus coccineus</name>
    <name type="common">Scarlet runner bean</name>
    <name type="synonym">Phaseolus multiflorus</name>
    <dbReference type="NCBI Taxonomy" id="3886"/>
    <lineage>
        <taxon>Eukaryota</taxon>
        <taxon>Viridiplantae</taxon>
        <taxon>Streptophyta</taxon>
        <taxon>Embryophyta</taxon>
        <taxon>Tracheophyta</taxon>
        <taxon>Spermatophyta</taxon>
        <taxon>Magnoliopsida</taxon>
        <taxon>eudicotyledons</taxon>
        <taxon>Gunneridae</taxon>
        <taxon>Pentapetalae</taxon>
        <taxon>rosids</taxon>
        <taxon>fabids</taxon>
        <taxon>Fabales</taxon>
        <taxon>Fabaceae</taxon>
        <taxon>Papilionoideae</taxon>
        <taxon>50 kb inversion clade</taxon>
        <taxon>NPAAA clade</taxon>
        <taxon>indigoferoid/millettioid clade</taxon>
        <taxon>Phaseoleae</taxon>
        <taxon>Phaseolus</taxon>
    </lineage>
</organism>
<evidence type="ECO:0000256" key="1">
    <source>
        <dbReference type="SAM" id="MobiDB-lite"/>
    </source>
</evidence>
<dbReference type="EMBL" id="JAYMYR010000007">
    <property type="protein sequence ID" value="KAK7353283.1"/>
    <property type="molecule type" value="Genomic_DNA"/>
</dbReference>
<feature type="region of interest" description="Disordered" evidence="1">
    <location>
        <begin position="1"/>
        <end position="38"/>
    </location>
</feature>
<feature type="compositionally biased region" description="Basic and acidic residues" evidence="1">
    <location>
        <begin position="25"/>
        <end position="38"/>
    </location>
</feature>